<dbReference type="EMBL" id="JAMXFF010000023">
    <property type="protein sequence ID" value="MCT7967781.1"/>
    <property type="molecule type" value="Genomic_DNA"/>
</dbReference>
<accession>A0ABT2MSP8</accession>
<comment type="caution">
    <text evidence="1">The sequence shown here is derived from an EMBL/GenBank/DDBJ whole genome shotgun (WGS) entry which is preliminary data.</text>
</comment>
<reference evidence="1 2" key="1">
    <citation type="journal article" date="2022" name="Front. Microbiol.">
        <title>High genomic differentiation and limited gene flow indicate recent cryptic speciation within the genus Laspinema (cyanobacteria).</title>
        <authorList>
            <person name="Stanojkovic A."/>
            <person name="Skoupy S."/>
            <person name="Skaloud P."/>
            <person name="Dvorak P."/>
        </authorList>
    </citation>
    <scope>NUCLEOTIDE SEQUENCE [LARGE SCALE GENOMIC DNA]</scope>
    <source>
        <strain evidence="1 2">D2a</strain>
    </source>
</reference>
<evidence type="ECO:0008006" key="3">
    <source>
        <dbReference type="Google" id="ProtNLM"/>
    </source>
</evidence>
<protein>
    <recommendedName>
        <fullName evidence="3">Lipoprotein</fullName>
    </recommendedName>
</protein>
<proteinExistence type="predicted"/>
<dbReference type="RefSeq" id="WP_368007343.1">
    <property type="nucleotide sequence ID" value="NZ_JAMXFF010000023.1"/>
</dbReference>
<dbReference type="Proteomes" id="UP001525890">
    <property type="component" value="Unassembled WGS sequence"/>
</dbReference>
<organism evidence="1 2">
    <name type="scientific">Laspinema palackyanum D2a</name>
    <dbReference type="NCBI Taxonomy" id="2953684"/>
    <lineage>
        <taxon>Bacteria</taxon>
        <taxon>Bacillati</taxon>
        <taxon>Cyanobacteriota</taxon>
        <taxon>Cyanophyceae</taxon>
        <taxon>Oscillatoriophycideae</taxon>
        <taxon>Oscillatoriales</taxon>
        <taxon>Laspinemataceae</taxon>
        <taxon>Laspinema</taxon>
        <taxon>Laspinema palackyanum</taxon>
    </lineage>
</organism>
<dbReference type="PROSITE" id="PS51257">
    <property type="entry name" value="PROKAR_LIPOPROTEIN"/>
    <property type="match status" value="1"/>
</dbReference>
<gene>
    <name evidence="1" type="ORF">NG799_15675</name>
</gene>
<keyword evidence="2" id="KW-1185">Reference proteome</keyword>
<evidence type="ECO:0000313" key="2">
    <source>
        <dbReference type="Proteomes" id="UP001525890"/>
    </source>
</evidence>
<evidence type="ECO:0000313" key="1">
    <source>
        <dbReference type="EMBL" id="MCT7967781.1"/>
    </source>
</evidence>
<name>A0ABT2MSP8_9CYAN</name>
<sequence length="158" mass="17988">MSGIHIKPILRAIALTLLIGLLSGCSINLSLTGFQPTQEVVQRAIALELSQNKAEIRKHLSEHGQSENPIPSYEVNRVEIWEQDPLKIDGLLAYHIQGTYNLTIQLPEKRVTDRKNNFDLYLQRQAEGKTWRIAKPTGTDEQDHQTWATYLIKPPGYM</sequence>